<organism evidence="8">
    <name type="scientific">Cyprinus carpio</name>
    <name type="common">Common carp</name>
    <dbReference type="NCBI Taxonomy" id="7962"/>
    <lineage>
        <taxon>Eukaryota</taxon>
        <taxon>Metazoa</taxon>
        <taxon>Chordata</taxon>
        <taxon>Craniata</taxon>
        <taxon>Vertebrata</taxon>
        <taxon>Euteleostomi</taxon>
        <taxon>Actinopterygii</taxon>
        <taxon>Neopterygii</taxon>
        <taxon>Teleostei</taxon>
        <taxon>Ostariophysi</taxon>
        <taxon>Cypriniformes</taxon>
        <taxon>Cyprinidae</taxon>
        <taxon>Cyprininae</taxon>
        <taxon>Cyprinus</taxon>
    </lineage>
</organism>
<feature type="domain" description="CD3 gamma/delta subunit Ig-like" evidence="7">
    <location>
        <begin position="28"/>
        <end position="101"/>
    </location>
</feature>
<sequence length="174" mass="19118">MLLLSVMLVLLAAAVNPAQGQVIKEIKEDSVILDCEAEDATVKWFKDKTEDKEQTKTTFEAKAKQGVVEGVFTCEFSKTETIQIKHTFYLKIKVCENCYELSGLTGWGIMFGDVLITGGVIIIIYFCAARNSDGPPKKASNPRSVNPPRPPNPDYAALDPKMRSGNALYAGLNK</sequence>
<dbReference type="GO" id="GO:0042105">
    <property type="term" value="C:alpha-beta T cell receptor complex"/>
    <property type="evidence" value="ECO:0007669"/>
    <property type="project" value="TreeGrafter"/>
</dbReference>
<gene>
    <name evidence="8" type="primary">LOC109079512</name>
</gene>
<feature type="signal peptide" evidence="6">
    <location>
        <begin position="1"/>
        <end position="20"/>
    </location>
</feature>
<name>A0A9Q9X642_CYPCA</name>
<feature type="region of interest" description="Disordered" evidence="4">
    <location>
        <begin position="134"/>
        <end position="162"/>
    </location>
</feature>
<dbReference type="PANTHER" id="PTHR10570">
    <property type="entry name" value="T-CELL SURFACE GLYCOPROTEIN CD3 GAMMA CHAIN / DELTA CHAIN"/>
    <property type="match status" value="1"/>
</dbReference>
<dbReference type="PANTHER" id="PTHR10570:SF9">
    <property type="entry name" value="T-CELL SURFACE GLYCOPROTEIN CD3 EPSILON CHAIN"/>
    <property type="match status" value="1"/>
</dbReference>
<dbReference type="GO" id="GO:0045059">
    <property type="term" value="P:positive thymic T cell selection"/>
    <property type="evidence" value="ECO:0007669"/>
    <property type="project" value="TreeGrafter"/>
</dbReference>
<dbReference type="InterPro" id="IPR032052">
    <property type="entry name" value="Ig_4"/>
</dbReference>
<feature type="chain" id="PRO_5040239056" evidence="6">
    <location>
        <begin position="21"/>
        <end position="174"/>
    </location>
</feature>
<evidence type="ECO:0000256" key="6">
    <source>
        <dbReference type="SAM" id="SignalP"/>
    </source>
</evidence>
<evidence type="ECO:0000256" key="3">
    <source>
        <dbReference type="ARBA" id="ARBA00022729"/>
    </source>
</evidence>
<evidence type="ECO:0000256" key="2">
    <source>
        <dbReference type="ARBA" id="ARBA00022475"/>
    </source>
</evidence>
<keyword evidence="5" id="KW-0812">Transmembrane</keyword>
<dbReference type="AlphaFoldDB" id="A0A9Q9X642"/>
<accession>A0A9Q9X642</accession>
<comment type="subcellular location">
    <subcellularLocation>
        <location evidence="1">Cell membrane</location>
        <topology evidence="1">Single-pass type I membrane protein</topology>
    </subcellularLocation>
</comment>
<evidence type="ECO:0000256" key="1">
    <source>
        <dbReference type="ARBA" id="ARBA00004251"/>
    </source>
</evidence>
<dbReference type="Proteomes" id="UP001155660">
    <property type="component" value="Chromosome B15"/>
</dbReference>
<dbReference type="RefSeq" id="XP_042595905.1">
    <property type="nucleotide sequence ID" value="XM_042739971.1"/>
</dbReference>
<evidence type="ECO:0000256" key="4">
    <source>
        <dbReference type="SAM" id="MobiDB-lite"/>
    </source>
</evidence>
<dbReference type="GO" id="GO:0007166">
    <property type="term" value="P:cell surface receptor signaling pathway"/>
    <property type="evidence" value="ECO:0007669"/>
    <property type="project" value="TreeGrafter"/>
</dbReference>
<dbReference type="GO" id="GO:0009897">
    <property type="term" value="C:external side of plasma membrane"/>
    <property type="evidence" value="ECO:0007669"/>
    <property type="project" value="TreeGrafter"/>
</dbReference>
<dbReference type="OrthoDB" id="9947847at2759"/>
<keyword evidence="3 6" id="KW-0732">Signal</keyword>
<evidence type="ECO:0000256" key="5">
    <source>
        <dbReference type="SAM" id="Phobius"/>
    </source>
</evidence>
<feature type="transmembrane region" description="Helical" evidence="5">
    <location>
        <begin position="107"/>
        <end position="128"/>
    </location>
</feature>
<dbReference type="Pfam" id="PF16680">
    <property type="entry name" value="Ig_4"/>
    <property type="match status" value="1"/>
</dbReference>
<dbReference type="InterPro" id="IPR015484">
    <property type="entry name" value="CD3_esu/gsu/dsu"/>
</dbReference>
<keyword evidence="5" id="KW-1133">Transmembrane helix</keyword>
<dbReference type="KEGG" id="ccar:109079512"/>
<dbReference type="GeneID" id="109079512"/>
<keyword evidence="2" id="KW-1003">Cell membrane</keyword>
<dbReference type="GO" id="GO:0004888">
    <property type="term" value="F:transmembrane signaling receptor activity"/>
    <property type="evidence" value="ECO:0007669"/>
    <property type="project" value="TreeGrafter"/>
</dbReference>
<protein>
    <submittedName>
        <fullName evidence="8">T-cell surface glycoprotein CD3 epsilon chain-like</fullName>
    </submittedName>
</protein>
<evidence type="ECO:0000313" key="8">
    <source>
        <dbReference type="RefSeq" id="XP_042595905.1"/>
    </source>
</evidence>
<evidence type="ECO:0000259" key="7">
    <source>
        <dbReference type="Pfam" id="PF16680"/>
    </source>
</evidence>
<reference evidence="8" key="1">
    <citation type="submission" date="2025-08" db="UniProtKB">
        <authorList>
            <consortium name="RefSeq"/>
        </authorList>
    </citation>
    <scope>IDENTIFICATION</scope>
    <source>
        <tissue evidence="8">Muscle</tissue>
    </source>
</reference>
<keyword evidence="5" id="KW-0472">Membrane</keyword>
<proteinExistence type="predicted"/>